<feature type="compositionally biased region" description="Polar residues" evidence="1">
    <location>
        <begin position="54"/>
        <end position="78"/>
    </location>
</feature>
<sequence>MHNETWENQDSDFENTNSFSENDHSKNDEKDVVTDEHPNETPEEGESKKEGTGYHSQSEVDQPQRGANTSFSEQTDVTPPNKHEFPSVGPSKTDFESRPQGRTTGRMVGHEPGTEGV</sequence>
<feature type="compositionally biased region" description="Basic and acidic residues" evidence="1">
    <location>
        <begin position="21"/>
        <end position="52"/>
    </location>
</feature>
<proteinExistence type="predicted"/>
<dbReference type="AlphaFoldDB" id="A0A1G6T123"/>
<gene>
    <name evidence="2" type="ORF">SAMN05216464_101115</name>
</gene>
<accession>A0A1G6T123</accession>
<dbReference type="STRING" id="1391627.SAMN05216464_101115"/>
<feature type="compositionally biased region" description="Basic and acidic residues" evidence="1">
    <location>
        <begin position="108"/>
        <end position="117"/>
    </location>
</feature>
<reference evidence="2 3" key="1">
    <citation type="submission" date="2016-10" db="EMBL/GenBank/DDBJ databases">
        <authorList>
            <person name="de Groot N.N."/>
        </authorList>
    </citation>
    <scope>NUCLEOTIDE SEQUENCE [LARGE SCALE GENOMIC DNA]</scope>
    <source>
        <strain evidence="2 3">47C3B</strain>
    </source>
</reference>
<organism evidence="2 3">
    <name type="scientific">Mucilaginibacter pineti</name>
    <dbReference type="NCBI Taxonomy" id="1391627"/>
    <lineage>
        <taxon>Bacteria</taxon>
        <taxon>Pseudomonadati</taxon>
        <taxon>Bacteroidota</taxon>
        <taxon>Sphingobacteriia</taxon>
        <taxon>Sphingobacteriales</taxon>
        <taxon>Sphingobacteriaceae</taxon>
        <taxon>Mucilaginibacter</taxon>
    </lineage>
</organism>
<evidence type="ECO:0000313" key="2">
    <source>
        <dbReference type="EMBL" id="SDD22236.1"/>
    </source>
</evidence>
<evidence type="ECO:0000313" key="3">
    <source>
        <dbReference type="Proteomes" id="UP000199072"/>
    </source>
</evidence>
<dbReference type="EMBL" id="FNAI01000001">
    <property type="protein sequence ID" value="SDD22236.1"/>
    <property type="molecule type" value="Genomic_DNA"/>
</dbReference>
<feature type="region of interest" description="Disordered" evidence="1">
    <location>
        <begin position="1"/>
        <end position="117"/>
    </location>
</feature>
<dbReference type="Proteomes" id="UP000199072">
    <property type="component" value="Unassembled WGS sequence"/>
</dbReference>
<protein>
    <submittedName>
        <fullName evidence="2">Uncharacterized protein</fullName>
    </submittedName>
</protein>
<evidence type="ECO:0000256" key="1">
    <source>
        <dbReference type="SAM" id="MobiDB-lite"/>
    </source>
</evidence>
<name>A0A1G6T123_9SPHI</name>
<keyword evidence="3" id="KW-1185">Reference proteome</keyword>